<reference evidence="1" key="1">
    <citation type="submission" date="2013-11" db="EMBL/GenBank/DDBJ databases">
        <title>Microbial diversity, functional groups and degradation webs in Northern and Southern Mediterranean and Red Sea marine crude oil polluted sites.</title>
        <authorList>
            <person name="Daffonchio D."/>
            <person name="Mapelli F."/>
            <person name="Ferrer M."/>
            <person name="Richter M."/>
            <person name="Cherif A."/>
            <person name="Malkawi H.I."/>
            <person name="Yakimov M.M."/>
            <person name="Abdel-Fattah Y.R."/>
            <person name="Blaghen M."/>
            <person name="Golyshin P.N."/>
            <person name="Kalogerakis N."/>
            <person name="Boon N."/>
            <person name="Magagnini M."/>
            <person name="Fava F."/>
        </authorList>
    </citation>
    <scope>NUCLEOTIDE SEQUENCE</scope>
</reference>
<name>A0A1B6NUD8_9ZZZZ</name>
<sequence length="45" mass="5486">MTFSGQRWTHMCWCRRRRPVGWRARNKARRLSCSIIAPIRPRKTT</sequence>
<organism evidence="1">
    <name type="scientific">marine sediment metagenome</name>
    <dbReference type="NCBI Taxonomy" id="412755"/>
    <lineage>
        <taxon>unclassified sequences</taxon>
        <taxon>metagenomes</taxon>
        <taxon>ecological metagenomes</taxon>
    </lineage>
</organism>
<dbReference type="AlphaFoldDB" id="A0A1B6NUD8"/>
<dbReference type="EMBL" id="AYSL01000856">
    <property type="protein sequence ID" value="KTF06931.1"/>
    <property type="molecule type" value="Genomic_DNA"/>
</dbReference>
<protein>
    <submittedName>
        <fullName evidence="1">Uncharacterized protein</fullName>
    </submittedName>
</protein>
<accession>A0A1B6NUD8</accession>
<comment type="caution">
    <text evidence="1">The sequence shown here is derived from an EMBL/GenBank/DDBJ whole genome shotgun (WGS) entry which is preliminary data.</text>
</comment>
<proteinExistence type="predicted"/>
<evidence type="ECO:0000313" key="1">
    <source>
        <dbReference type="EMBL" id="KTF06931.1"/>
    </source>
</evidence>
<gene>
    <name evidence="1" type="ORF">MGSAQ_001573</name>
</gene>